<name>X1F1M8_9ZZZZ</name>
<evidence type="ECO:0000313" key="2">
    <source>
        <dbReference type="EMBL" id="GAH14728.1"/>
    </source>
</evidence>
<gene>
    <name evidence="2" type="ORF">S01H4_63448</name>
</gene>
<feature type="non-terminal residue" evidence="2">
    <location>
        <position position="64"/>
    </location>
</feature>
<organism evidence="2">
    <name type="scientific">marine sediment metagenome</name>
    <dbReference type="NCBI Taxonomy" id="412755"/>
    <lineage>
        <taxon>unclassified sequences</taxon>
        <taxon>metagenomes</taxon>
        <taxon>ecological metagenomes</taxon>
    </lineage>
</organism>
<reference evidence="2" key="1">
    <citation type="journal article" date="2014" name="Front. Microbiol.">
        <title>High frequency of phylogenetically diverse reductive dehalogenase-homologous genes in deep subseafloor sedimentary metagenomes.</title>
        <authorList>
            <person name="Kawai M."/>
            <person name="Futagami T."/>
            <person name="Toyoda A."/>
            <person name="Takaki Y."/>
            <person name="Nishi S."/>
            <person name="Hori S."/>
            <person name="Arai W."/>
            <person name="Tsubouchi T."/>
            <person name="Morono Y."/>
            <person name="Uchiyama I."/>
            <person name="Ito T."/>
            <person name="Fujiyama A."/>
            <person name="Inagaki F."/>
            <person name="Takami H."/>
        </authorList>
    </citation>
    <scope>NUCLEOTIDE SEQUENCE</scope>
    <source>
        <strain evidence="2">Expedition CK06-06</strain>
    </source>
</reference>
<dbReference type="EMBL" id="BART01038159">
    <property type="protein sequence ID" value="GAH14728.1"/>
    <property type="molecule type" value="Genomic_DNA"/>
</dbReference>
<protein>
    <submittedName>
        <fullName evidence="2">Uncharacterized protein</fullName>
    </submittedName>
</protein>
<dbReference type="AlphaFoldDB" id="X1F1M8"/>
<comment type="caution">
    <text evidence="2">The sequence shown here is derived from an EMBL/GenBank/DDBJ whole genome shotgun (WGS) entry which is preliminary data.</text>
</comment>
<feature type="region of interest" description="Disordered" evidence="1">
    <location>
        <begin position="19"/>
        <end position="64"/>
    </location>
</feature>
<sequence>MINAIGEATMQQFVRSNYNSETYDKDLEVQKANKVKEHRPIEKSDDGHKPEMDLKSEKEMQTRL</sequence>
<proteinExistence type="predicted"/>
<accession>X1F1M8</accession>
<feature type="compositionally biased region" description="Basic and acidic residues" evidence="1">
    <location>
        <begin position="22"/>
        <end position="64"/>
    </location>
</feature>
<evidence type="ECO:0000256" key="1">
    <source>
        <dbReference type="SAM" id="MobiDB-lite"/>
    </source>
</evidence>